<comment type="similarity">
    <text evidence="1">Belongs to the UPF0332 family.</text>
</comment>
<evidence type="ECO:0000259" key="2">
    <source>
        <dbReference type="Pfam" id="PF05168"/>
    </source>
</evidence>
<reference evidence="3" key="1">
    <citation type="submission" date="2019-06" db="EMBL/GenBank/DDBJ databases">
        <title>Methanoculleus strain from Tamsui River, Taipei, Taiwan.</title>
        <authorList>
            <person name="You Y.-T."/>
            <person name="Chen S.-C."/>
            <person name="Lai S.-J."/>
            <person name="Lee Y.-C."/>
            <person name="Lai M.-C."/>
        </authorList>
    </citation>
    <scope>NUCLEOTIDE SEQUENCE</scope>
    <source>
        <strain evidence="3">Afa-1</strain>
    </source>
</reference>
<dbReference type="PANTHER" id="PTHR36565">
    <property type="entry name" value="UPF0332 PROTEIN TM_1000"/>
    <property type="match status" value="1"/>
</dbReference>
<sequence>MSYRFQDCVSRRGVVKRPVSRAMVEKELAEAKRDLDSAKNSLCDSDFKWTIIKAYYSMFHACKSLLFSAGYVEKSHECLIAAIEELFVDRGLLPPAIVSDLRRVKTAREAADYGLTYGKASANGTVREAEQIFDIVSGYLTGEGFETPSP</sequence>
<dbReference type="Gene3D" id="1.20.120.330">
    <property type="entry name" value="Nucleotidyltransferases domain 2"/>
    <property type="match status" value="1"/>
</dbReference>
<evidence type="ECO:0000256" key="1">
    <source>
        <dbReference type="ARBA" id="ARBA00038248"/>
    </source>
</evidence>
<dbReference type="Proteomes" id="UP001065682">
    <property type="component" value="Unassembled WGS sequence"/>
</dbReference>
<dbReference type="Pfam" id="PF05168">
    <property type="entry name" value="HEPN"/>
    <property type="match status" value="1"/>
</dbReference>
<dbReference type="InterPro" id="IPR052226">
    <property type="entry name" value="UPF0332_toxin"/>
</dbReference>
<keyword evidence="4" id="KW-1185">Reference proteome</keyword>
<dbReference type="PANTHER" id="PTHR36565:SF1">
    <property type="entry name" value="UPF0332 PROTEIN TM_1000"/>
    <property type="match status" value="1"/>
</dbReference>
<organism evidence="3 4">
    <name type="scientific">Methanoculleus formosensis</name>
    <dbReference type="NCBI Taxonomy" id="2590886"/>
    <lineage>
        <taxon>Archaea</taxon>
        <taxon>Methanobacteriati</taxon>
        <taxon>Methanobacteriota</taxon>
        <taxon>Stenosarchaea group</taxon>
        <taxon>Methanomicrobia</taxon>
        <taxon>Methanomicrobiales</taxon>
        <taxon>Methanomicrobiaceae</taxon>
        <taxon>Methanoculleus</taxon>
    </lineage>
</organism>
<protein>
    <submittedName>
        <fullName evidence="3">HEPN domain-containing protein</fullName>
    </submittedName>
</protein>
<name>A0A9E5DD73_9EURY</name>
<dbReference type="AlphaFoldDB" id="A0A9E5DD73"/>
<evidence type="ECO:0000313" key="3">
    <source>
        <dbReference type="EMBL" id="MCT8337018.1"/>
    </source>
</evidence>
<comment type="caution">
    <text evidence="3">The sequence shown here is derived from an EMBL/GenBank/DDBJ whole genome shotgun (WGS) entry which is preliminary data.</text>
</comment>
<evidence type="ECO:0000313" key="4">
    <source>
        <dbReference type="Proteomes" id="UP001065682"/>
    </source>
</evidence>
<gene>
    <name evidence="3" type="ORF">FKB36_05780</name>
</gene>
<accession>A0A9E5DD73</accession>
<proteinExistence type="inferred from homology"/>
<feature type="domain" description="HEPN" evidence="2">
    <location>
        <begin position="26"/>
        <end position="136"/>
    </location>
</feature>
<dbReference type="InterPro" id="IPR007842">
    <property type="entry name" value="HEPN_dom"/>
</dbReference>
<dbReference type="EMBL" id="VHLL01000002">
    <property type="protein sequence ID" value="MCT8337018.1"/>
    <property type="molecule type" value="Genomic_DNA"/>
</dbReference>